<dbReference type="Gene3D" id="1.10.8.260">
    <property type="entry name" value="HI0933 insert domain-like"/>
    <property type="match status" value="1"/>
</dbReference>
<keyword evidence="2" id="KW-0285">Flavoprotein</keyword>
<dbReference type="Pfam" id="PF22780">
    <property type="entry name" value="HI0933_like_1st"/>
    <property type="match status" value="1"/>
</dbReference>
<dbReference type="Gene3D" id="3.50.50.60">
    <property type="entry name" value="FAD/NAD(P)-binding domain"/>
    <property type="match status" value="1"/>
</dbReference>
<protein>
    <submittedName>
        <fullName evidence="6">Flavoprotein</fullName>
    </submittedName>
</protein>
<feature type="domain" description="RsdA/BaiN/AoA(So)-like insert" evidence="5">
    <location>
        <begin position="190"/>
        <end position="339"/>
    </location>
</feature>
<organism evidence="6 7">
    <name type="scientific">Anaerococcus lactolyticus S7-1-13</name>
    <dbReference type="NCBI Taxonomy" id="1284686"/>
    <lineage>
        <taxon>Bacteria</taxon>
        <taxon>Bacillati</taxon>
        <taxon>Bacillota</taxon>
        <taxon>Tissierellia</taxon>
        <taxon>Tissierellales</taxon>
        <taxon>Peptoniphilaceae</taxon>
        <taxon>Anaerococcus</taxon>
    </lineage>
</organism>
<dbReference type="OrthoDB" id="9773233at2"/>
<name>A0A095Z837_9FIRM</name>
<evidence type="ECO:0000256" key="3">
    <source>
        <dbReference type="ARBA" id="ARBA00022827"/>
    </source>
</evidence>
<evidence type="ECO:0000313" key="7">
    <source>
        <dbReference type="Proteomes" id="UP000029579"/>
    </source>
</evidence>
<evidence type="ECO:0000313" key="6">
    <source>
        <dbReference type="EMBL" id="KGF04649.1"/>
    </source>
</evidence>
<sequence>MKTVLIGGGVAGLFFANLYDGDLIIVEKNEVAGRKLLATGNGRCNFTNLNLSLDKFHSAGKDFYKVTLKKYDNFDLINFLNDLGILTTSLPSGRCYPQTLSAKTIRDILYLNAKAKFIFESEVRDIDFKNNLVITDKSKIYYDNLVIATGGITLPGSGSDGKFFDILRPFHKVTRLSYGITNYKTANPLSKKAKGVRVTARARLFVDGKFIEESTDDVIFQAYGLTGTAILDLSNHISYALLDKKEVWVSLDLLEAYPEEKLARIIKNLARKNPNKTIEEILMGFLHAKLIIDVLNRVKLKSKMKVGDMSDGMIVNLIRTIKDLSFKITAINDEENAQVTIGGIDTDFVDPKTFESKIIPNLYFIGEVLDVDGACGGYNIQWAYSSAKACVEGLLAKNREEINVKNK</sequence>
<dbReference type="InterPro" id="IPR036188">
    <property type="entry name" value="FAD/NAD-bd_sf"/>
</dbReference>
<evidence type="ECO:0000259" key="5">
    <source>
        <dbReference type="Pfam" id="PF22780"/>
    </source>
</evidence>
<dbReference type="SUPFAM" id="SSF51905">
    <property type="entry name" value="FAD/NAD(P)-binding domain"/>
    <property type="match status" value="1"/>
</dbReference>
<keyword evidence="3" id="KW-0274">FAD</keyword>
<dbReference type="Proteomes" id="UP000029579">
    <property type="component" value="Unassembled WGS sequence"/>
</dbReference>
<dbReference type="eggNOG" id="COG2081">
    <property type="taxonomic scope" value="Bacteria"/>
</dbReference>
<dbReference type="PANTHER" id="PTHR42887">
    <property type="entry name" value="OS12G0638800 PROTEIN"/>
    <property type="match status" value="1"/>
</dbReference>
<evidence type="ECO:0000256" key="1">
    <source>
        <dbReference type="ARBA" id="ARBA00001974"/>
    </source>
</evidence>
<dbReference type="NCBIfam" id="TIGR00275">
    <property type="entry name" value="aminoacetone oxidase family FAD-binding enzyme"/>
    <property type="match status" value="1"/>
</dbReference>
<dbReference type="PANTHER" id="PTHR42887:SF2">
    <property type="entry name" value="OS12G0638800 PROTEIN"/>
    <property type="match status" value="1"/>
</dbReference>
<gene>
    <name evidence="6" type="ORF">HMPREF1630_03200</name>
</gene>
<comment type="caution">
    <text evidence="6">The sequence shown here is derived from an EMBL/GenBank/DDBJ whole genome shotgun (WGS) entry which is preliminary data.</text>
</comment>
<accession>A0A095Z837</accession>
<dbReference type="Gene3D" id="2.40.30.10">
    <property type="entry name" value="Translation factors"/>
    <property type="match status" value="1"/>
</dbReference>
<dbReference type="InterPro" id="IPR057661">
    <property type="entry name" value="RsdA/BaiN/AoA(So)_Rossmann"/>
</dbReference>
<dbReference type="SUPFAM" id="SSF160996">
    <property type="entry name" value="HI0933 insert domain-like"/>
    <property type="match status" value="1"/>
</dbReference>
<dbReference type="InterPro" id="IPR023166">
    <property type="entry name" value="BaiN-like_dom_sf"/>
</dbReference>
<dbReference type="Pfam" id="PF03486">
    <property type="entry name" value="HI0933_like"/>
    <property type="match status" value="1"/>
</dbReference>
<dbReference type="InterPro" id="IPR004792">
    <property type="entry name" value="BaiN-like"/>
</dbReference>
<evidence type="ECO:0000259" key="4">
    <source>
        <dbReference type="Pfam" id="PF03486"/>
    </source>
</evidence>
<dbReference type="EMBL" id="JRMW01000026">
    <property type="protein sequence ID" value="KGF04649.1"/>
    <property type="molecule type" value="Genomic_DNA"/>
</dbReference>
<feature type="domain" description="RsdA/BaiN/AoA(So)-like Rossmann fold-like" evidence="4">
    <location>
        <begin position="2"/>
        <end position="390"/>
    </location>
</feature>
<comment type="cofactor">
    <cofactor evidence="1">
        <name>FAD</name>
        <dbReference type="ChEBI" id="CHEBI:57692"/>
    </cofactor>
</comment>
<dbReference type="InterPro" id="IPR055178">
    <property type="entry name" value="RsdA/BaiN/AoA(So)-like_dom"/>
</dbReference>
<proteinExistence type="predicted"/>
<dbReference type="AlphaFoldDB" id="A0A095Z837"/>
<dbReference type="RefSeq" id="WP_037326980.1">
    <property type="nucleotide sequence ID" value="NZ_JRMW01000026.1"/>
</dbReference>
<evidence type="ECO:0000256" key="2">
    <source>
        <dbReference type="ARBA" id="ARBA00022630"/>
    </source>
</evidence>
<reference evidence="6 7" key="1">
    <citation type="submission" date="2014-07" db="EMBL/GenBank/DDBJ databases">
        <authorList>
            <person name="McCorrison J."/>
            <person name="Sanka R."/>
            <person name="Torralba M."/>
            <person name="Gillis M."/>
            <person name="Haft D.H."/>
            <person name="Methe B."/>
            <person name="Sutton G."/>
            <person name="Nelson K.E."/>
        </authorList>
    </citation>
    <scope>NUCLEOTIDE SEQUENCE [LARGE SCALE GENOMIC DNA]</scope>
    <source>
        <strain evidence="6 7">S7-1-13</strain>
    </source>
</reference>